<accession>A0A5N5WQB6</accession>
<keyword evidence="3" id="KW-1185">Reference proteome</keyword>
<reference evidence="2 3" key="1">
    <citation type="submission" date="2019-04" db="EMBL/GenBank/DDBJ databases">
        <title>Friends and foes A comparative genomics study of 23 Aspergillus species from section Flavi.</title>
        <authorList>
            <consortium name="DOE Joint Genome Institute"/>
            <person name="Kjaerbolling I."/>
            <person name="Vesth T."/>
            <person name="Frisvad J.C."/>
            <person name="Nybo J.L."/>
            <person name="Theobald S."/>
            <person name="Kildgaard S."/>
            <person name="Isbrandt T."/>
            <person name="Kuo A."/>
            <person name="Sato A."/>
            <person name="Lyhne E.K."/>
            <person name="Kogle M.E."/>
            <person name="Wiebenga A."/>
            <person name="Kun R.S."/>
            <person name="Lubbers R.J."/>
            <person name="Makela M.R."/>
            <person name="Barry K."/>
            <person name="Chovatia M."/>
            <person name="Clum A."/>
            <person name="Daum C."/>
            <person name="Haridas S."/>
            <person name="He G."/>
            <person name="LaButti K."/>
            <person name="Lipzen A."/>
            <person name="Mondo S."/>
            <person name="Riley R."/>
            <person name="Salamov A."/>
            <person name="Simmons B.A."/>
            <person name="Magnuson J.K."/>
            <person name="Henrissat B."/>
            <person name="Mortensen U.H."/>
            <person name="Larsen T.O."/>
            <person name="Devries R.P."/>
            <person name="Grigoriev I.V."/>
            <person name="Machida M."/>
            <person name="Baker S.E."/>
            <person name="Andersen M.R."/>
        </authorList>
    </citation>
    <scope>NUCLEOTIDE SEQUENCE [LARGE SCALE GENOMIC DNA]</scope>
    <source>
        <strain evidence="2 3">CBS 151.66</strain>
    </source>
</reference>
<sequence>MDQQPRQVLSFQRLKSNKPFTVSLQNGNGTATPLYEAAPSSSKPNLTISRLQPVYPQHAPPPQYGYAPGPPGPYYQQPPYSPPSHFHPQQYTMAPQYPMNPPSYHQPPPPPPPQTVTTKIGTVSLSSMSSKITLSIHHIPELKMKRPDILASGHQFSHPRYGTLTWKESDLFEKRFKLVDSNKTVLAHFDKWKLPEQQQQQSKSSIWGGSSSRKKRKAYAFLIFVDADPELLDWIVVSGLGAVEYRIVSDKEWEKELLGDDDDEVLSALLGG</sequence>
<dbReference type="Proteomes" id="UP000326565">
    <property type="component" value="Unassembled WGS sequence"/>
</dbReference>
<dbReference type="AlphaFoldDB" id="A0A5N5WQB6"/>
<dbReference type="EMBL" id="ML732293">
    <property type="protein sequence ID" value="KAB8070738.1"/>
    <property type="molecule type" value="Genomic_DNA"/>
</dbReference>
<feature type="compositionally biased region" description="Pro residues" evidence="1">
    <location>
        <begin position="58"/>
        <end position="73"/>
    </location>
</feature>
<evidence type="ECO:0000313" key="2">
    <source>
        <dbReference type="EMBL" id="KAB8070738.1"/>
    </source>
</evidence>
<feature type="compositionally biased region" description="Pro residues" evidence="1">
    <location>
        <begin position="98"/>
        <end position="114"/>
    </location>
</feature>
<proteinExistence type="predicted"/>
<gene>
    <name evidence="2" type="ORF">BDV29DRAFT_180434</name>
</gene>
<feature type="compositionally biased region" description="Polar residues" evidence="1">
    <location>
        <begin position="1"/>
        <end position="31"/>
    </location>
</feature>
<protein>
    <submittedName>
        <fullName evidence="2">Uncharacterized protein</fullName>
    </submittedName>
</protein>
<evidence type="ECO:0000313" key="3">
    <source>
        <dbReference type="Proteomes" id="UP000326565"/>
    </source>
</evidence>
<organism evidence="2 3">
    <name type="scientific">Aspergillus leporis</name>
    <dbReference type="NCBI Taxonomy" id="41062"/>
    <lineage>
        <taxon>Eukaryota</taxon>
        <taxon>Fungi</taxon>
        <taxon>Dikarya</taxon>
        <taxon>Ascomycota</taxon>
        <taxon>Pezizomycotina</taxon>
        <taxon>Eurotiomycetes</taxon>
        <taxon>Eurotiomycetidae</taxon>
        <taxon>Eurotiales</taxon>
        <taxon>Aspergillaceae</taxon>
        <taxon>Aspergillus</taxon>
        <taxon>Aspergillus subgen. Circumdati</taxon>
    </lineage>
</organism>
<dbReference type="OrthoDB" id="4725912at2759"/>
<evidence type="ECO:0000256" key="1">
    <source>
        <dbReference type="SAM" id="MobiDB-lite"/>
    </source>
</evidence>
<feature type="compositionally biased region" description="Low complexity" evidence="1">
    <location>
        <begin position="74"/>
        <end position="90"/>
    </location>
</feature>
<feature type="region of interest" description="Disordered" evidence="1">
    <location>
        <begin position="1"/>
        <end position="116"/>
    </location>
</feature>
<name>A0A5N5WQB6_9EURO</name>
<feature type="compositionally biased region" description="Polar residues" evidence="1">
    <location>
        <begin position="39"/>
        <end position="50"/>
    </location>
</feature>